<reference evidence="22" key="1">
    <citation type="submission" date="2010-11" db="EMBL/GenBank/DDBJ databases">
        <authorList>
            <person name="Genoscope - CEA"/>
        </authorList>
    </citation>
    <scope>NUCLEOTIDE SEQUENCE</scope>
</reference>
<evidence type="ECO:0000256" key="10">
    <source>
        <dbReference type="ARBA" id="ARBA00022781"/>
    </source>
</evidence>
<evidence type="ECO:0000256" key="15">
    <source>
        <dbReference type="ARBA" id="ARBA00023128"/>
    </source>
</evidence>
<gene>
    <name evidence="22" type="primary">orf107a</name>
</gene>
<evidence type="ECO:0000256" key="12">
    <source>
        <dbReference type="ARBA" id="ARBA00022967"/>
    </source>
</evidence>
<keyword evidence="12" id="KW-1278">Translocase</keyword>
<keyword evidence="9" id="KW-0547">Nucleotide-binding</keyword>
<keyword evidence="10" id="KW-0375">Hydrogen ion transport</keyword>
<keyword evidence="11" id="KW-0067">ATP-binding</keyword>
<dbReference type="GO" id="GO:0006754">
    <property type="term" value="P:ATP biosynthetic process"/>
    <property type="evidence" value="ECO:0007669"/>
    <property type="project" value="UniProtKB-KW"/>
</dbReference>
<keyword evidence="16 20" id="KW-0472">Membrane</keyword>
<accession>E6ZDZ6</accession>
<evidence type="ECO:0000256" key="18">
    <source>
        <dbReference type="ARBA" id="ARBA00030649"/>
    </source>
</evidence>
<protein>
    <recommendedName>
        <fullName evidence="5">H(+)-transporting two-sector ATPase</fullName>
        <ecNumber evidence="5">7.1.2.2</ecNumber>
    </recommendedName>
    <alternativeName>
        <fullName evidence="18">Mitochondrial protein YMF19</fullName>
    </alternativeName>
</protein>
<keyword evidence="6" id="KW-0813">Transport</keyword>
<comment type="catalytic activity">
    <reaction evidence="19">
        <text>ATP + H2O + 4 H(+)(in) = ADP + phosphate + 5 H(+)(out)</text>
        <dbReference type="Rhea" id="RHEA:57720"/>
        <dbReference type="ChEBI" id="CHEBI:15377"/>
        <dbReference type="ChEBI" id="CHEBI:15378"/>
        <dbReference type="ChEBI" id="CHEBI:30616"/>
        <dbReference type="ChEBI" id="CHEBI:43474"/>
        <dbReference type="ChEBI" id="CHEBI:456216"/>
        <dbReference type="EC" id="7.1.2.2"/>
    </reaction>
</comment>
<keyword evidence="8 20" id="KW-0812">Transmembrane</keyword>
<evidence type="ECO:0000256" key="19">
    <source>
        <dbReference type="ARBA" id="ARBA00048383"/>
    </source>
</evidence>
<dbReference type="Pfam" id="PF02326">
    <property type="entry name" value="YMF19"/>
    <property type="match status" value="1"/>
</dbReference>
<geneLocation type="mitochondrion" evidence="22"/>
<evidence type="ECO:0000256" key="9">
    <source>
        <dbReference type="ARBA" id="ARBA00022741"/>
    </source>
</evidence>
<reference evidence="22" key="2">
    <citation type="journal article" date="2011" name="Genome Biol. Evol.">
        <title>Structural and content diversity of mitochondrial genome in beet: a comparative genomic analysis.</title>
        <authorList>
            <person name="Darracq A."/>
            <person name="Varre J.S."/>
            <person name="Marechal-Drouard L."/>
            <person name="Courseaux A."/>
            <person name="Saumitou-Laprade P."/>
            <person name="Oztas S."/>
            <person name="Vacherie B."/>
            <person name="Barbe V.and.Touzet.P."/>
        </authorList>
    </citation>
    <scope>NUCLEOTIDE SEQUENCE</scope>
</reference>
<dbReference type="AlphaFoldDB" id="E6ZDZ6"/>
<evidence type="ECO:0000256" key="7">
    <source>
        <dbReference type="ARBA" id="ARBA00022547"/>
    </source>
</evidence>
<keyword evidence="7" id="KW-0138">CF(0)</keyword>
<keyword evidence="17" id="KW-0066">ATP synthesis</keyword>
<dbReference type="PANTHER" id="PTHR36816">
    <property type="entry name" value="ATP SYNTHASE PROTEIN YMF19"/>
    <property type="match status" value="1"/>
</dbReference>
<sequence length="107" mass="12254">MPQLDQFTYVTQFLWSCLFFLTFYILIIYKMEGNQQNSIIPSASSPSSSSSASGDPEKERARLVKAYDYFYKSLIQEVQAEAGLLLKRKLSLRTVSGLVLKRSQRQC</sequence>
<comment type="function">
    <text evidence="1">This is one of the chains of the nonenzymatic component (CF(0) subunit) of the mitochondrial ATPase complex.</text>
</comment>
<keyword evidence="15 22" id="KW-0496">Mitochondrion</keyword>
<comment type="subunit">
    <text evidence="4">F-type ATPases have 2 components, CF(1) - the catalytic core - and CF(0) - the membrane proton channel. CF(1) has five subunits: alpha(3), beta(3), gamma(1), delta(1), epsilon(1). CF(0) has three main subunits: a, b and c.</text>
</comment>
<feature type="transmembrane region" description="Helical" evidence="20">
    <location>
        <begin position="12"/>
        <end position="29"/>
    </location>
</feature>
<evidence type="ECO:0000256" key="16">
    <source>
        <dbReference type="ARBA" id="ARBA00023136"/>
    </source>
</evidence>
<dbReference type="GO" id="GO:1902600">
    <property type="term" value="P:proton transmembrane transport"/>
    <property type="evidence" value="ECO:0007669"/>
    <property type="project" value="UniProtKB-KW"/>
</dbReference>
<dbReference type="EMBL" id="FQ014231">
    <property type="protein sequence ID" value="CBL54136.1"/>
    <property type="molecule type" value="Genomic_DNA"/>
</dbReference>
<evidence type="ECO:0000259" key="21">
    <source>
        <dbReference type="Pfam" id="PF02326"/>
    </source>
</evidence>
<dbReference type="EMBL" id="FP885845">
    <property type="protein sequence ID" value="CBJ17586.1"/>
    <property type="molecule type" value="Genomic_DNA"/>
</dbReference>
<dbReference type="GO" id="GO:0045259">
    <property type="term" value="C:proton-transporting ATP synthase complex"/>
    <property type="evidence" value="ECO:0007669"/>
    <property type="project" value="UniProtKB-KW"/>
</dbReference>
<dbReference type="GeneID" id="10220699"/>
<evidence type="ECO:0000256" key="8">
    <source>
        <dbReference type="ARBA" id="ARBA00022692"/>
    </source>
</evidence>
<keyword evidence="13 20" id="KW-1133">Transmembrane helix</keyword>
<dbReference type="InterPro" id="IPR003319">
    <property type="entry name" value="YMF19-like_N"/>
</dbReference>
<dbReference type="GO" id="GO:0031966">
    <property type="term" value="C:mitochondrial membrane"/>
    <property type="evidence" value="ECO:0007669"/>
    <property type="project" value="UniProtKB-SubCell"/>
</dbReference>
<evidence type="ECO:0000256" key="20">
    <source>
        <dbReference type="SAM" id="Phobius"/>
    </source>
</evidence>
<comment type="subcellular location">
    <subcellularLocation>
        <location evidence="2">Mitochondrion membrane</location>
        <topology evidence="2">Single-pass membrane protein</topology>
    </subcellularLocation>
</comment>
<evidence type="ECO:0000256" key="1">
    <source>
        <dbReference type="ARBA" id="ARBA00003096"/>
    </source>
</evidence>
<evidence type="ECO:0000256" key="4">
    <source>
        <dbReference type="ARBA" id="ARBA00011648"/>
    </source>
</evidence>
<dbReference type="RefSeq" id="YP_004222371.1">
    <property type="nucleotide sequence ID" value="NC_015099.1"/>
</dbReference>
<organism evidence="22">
    <name type="scientific">Beta vulgaris subsp. maritima</name>
    <name type="common">Sea beet</name>
    <name type="synonym">Beta maritima</name>
    <dbReference type="NCBI Taxonomy" id="350892"/>
    <lineage>
        <taxon>Eukaryota</taxon>
        <taxon>Viridiplantae</taxon>
        <taxon>Streptophyta</taxon>
        <taxon>Embryophyta</taxon>
        <taxon>Tracheophyta</taxon>
        <taxon>Spermatophyta</taxon>
        <taxon>Magnoliopsida</taxon>
        <taxon>eudicotyledons</taxon>
        <taxon>Gunneridae</taxon>
        <taxon>Pentapetalae</taxon>
        <taxon>Caryophyllales</taxon>
        <taxon>Chenopodiaceae</taxon>
        <taxon>Betoideae</taxon>
        <taxon>Beta</taxon>
    </lineage>
</organism>
<evidence type="ECO:0000256" key="17">
    <source>
        <dbReference type="ARBA" id="ARBA00023310"/>
    </source>
</evidence>
<evidence type="ECO:0000256" key="2">
    <source>
        <dbReference type="ARBA" id="ARBA00004304"/>
    </source>
</evidence>
<evidence type="ECO:0000256" key="11">
    <source>
        <dbReference type="ARBA" id="ARBA00022840"/>
    </source>
</evidence>
<keyword evidence="14" id="KW-0406">Ion transport</keyword>
<comment type="similarity">
    <text evidence="3">Belongs to the ATPase protein YMF19 family.</text>
</comment>
<evidence type="ECO:0000256" key="6">
    <source>
        <dbReference type="ARBA" id="ARBA00022448"/>
    </source>
</evidence>
<dbReference type="PANTHER" id="PTHR36816:SF1">
    <property type="entry name" value="ATP SYNTHASE PROTEIN YMF19"/>
    <property type="match status" value="1"/>
</dbReference>
<proteinExistence type="inferred from homology"/>
<dbReference type="GO" id="GO:0005524">
    <property type="term" value="F:ATP binding"/>
    <property type="evidence" value="ECO:0007669"/>
    <property type="project" value="UniProtKB-KW"/>
</dbReference>
<dbReference type="EC" id="7.1.2.2" evidence="5"/>
<evidence type="ECO:0000313" key="22">
    <source>
        <dbReference type="EMBL" id="CBJ14010.1"/>
    </source>
</evidence>
<evidence type="ECO:0000256" key="3">
    <source>
        <dbReference type="ARBA" id="ARBA00010946"/>
    </source>
</evidence>
<dbReference type="InterPro" id="IPR044975">
    <property type="entry name" value="YMF19-like"/>
</dbReference>
<dbReference type="EMBL" id="FP885834">
    <property type="protein sequence ID" value="CBJ14010.1"/>
    <property type="molecule type" value="Genomic_DNA"/>
</dbReference>
<evidence type="ECO:0000256" key="14">
    <source>
        <dbReference type="ARBA" id="ARBA00023065"/>
    </source>
</evidence>
<name>E6ZDZ6_BETVM</name>
<evidence type="ECO:0000256" key="5">
    <source>
        <dbReference type="ARBA" id="ARBA00012473"/>
    </source>
</evidence>
<dbReference type="EMBL" id="FP885871">
    <property type="protein sequence ID" value="CBJ20704.1"/>
    <property type="molecule type" value="Genomic_DNA"/>
</dbReference>
<evidence type="ECO:0000256" key="13">
    <source>
        <dbReference type="ARBA" id="ARBA00022989"/>
    </source>
</evidence>
<feature type="domain" description="ATP synthase YMF19-like N-terminal" evidence="21">
    <location>
        <begin position="2"/>
        <end position="73"/>
    </location>
</feature>